<protein>
    <submittedName>
        <fullName evidence="1">Uncharacterized protein</fullName>
    </submittedName>
</protein>
<name>A0A212LJX1_9HYPH</name>
<accession>A0A212LJX1</accession>
<evidence type="ECO:0000313" key="1">
    <source>
        <dbReference type="EMBL" id="SCM77851.1"/>
    </source>
</evidence>
<reference evidence="1" key="1">
    <citation type="submission" date="2016-08" db="EMBL/GenBank/DDBJ databases">
        <authorList>
            <person name="Seilhamer J.J."/>
        </authorList>
    </citation>
    <scope>NUCLEOTIDE SEQUENCE</scope>
    <source>
        <strain evidence="1">86</strain>
    </source>
</reference>
<gene>
    <name evidence="1" type="ORF">KL86PLE_60167</name>
</gene>
<dbReference type="EMBL" id="FMJD01000010">
    <property type="protein sequence ID" value="SCM77851.1"/>
    <property type="molecule type" value="Genomic_DNA"/>
</dbReference>
<sequence>MSFMGSILENKRHPLLPQDVGIGKAANGVPSRHPLPLATFVGLLTPLFSFTVPGRRLRKLRLRAHGQLLLSAEEEVRHG</sequence>
<organism evidence="1">
    <name type="scientific">uncultured Pleomorphomonas sp</name>
    <dbReference type="NCBI Taxonomy" id="442121"/>
    <lineage>
        <taxon>Bacteria</taxon>
        <taxon>Pseudomonadati</taxon>
        <taxon>Pseudomonadota</taxon>
        <taxon>Alphaproteobacteria</taxon>
        <taxon>Hyphomicrobiales</taxon>
        <taxon>Pleomorphomonadaceae</taxon>
        <taxon>Pleomorphomonas</taxon>
        <taxon>environmental samples</taxon>
    </lineage>
</organism>
<dbReference type="AlphaFoldDB" id="A0A212LJX1"/>
<proteinExistence type="predicted"/>